<dbReference type="InterPro" id="IPR032867">
    <property type="entry name" value="DYW_dom"/>
</dbReference>
<organism evidence="2">
    <name type="scientific">Panicum hallii</name>
    <dbReference type="NCBI Taxonomy" id="206008"/>
    <lineage>
        <taxon>Eukaryota</taxon>
        <taxon>Viridiplantae</taxon>
        <taxon>Streptophyta</taxon>
        <taxon>Embryophyta</taxon>
        <taxon>Tracheophyta</taxon>
        <taxon>Spermatophyta</taxon>
        <taxon>Magnoliopsida</taxon>
        <taxon>Liliopsida</taxon>
        <taxon>Poales</taxon>
        <taxon>Poaceae</taxon>
        <taxon>PACMAD clade</taxon>
        <taxon>Panicoideae</taxon>
        <taxon>Panicodae</taxon>
        <taxon>Paniceae</taxon>
        <taxon>Panicinae</taxon>
        <taxon>Panicum</taxon>
        <taxon>Panicum sect. Panicum</taxon>
    </lineage>
</organism>
<feature type="domain" description="DYW" evidence="1">
    <location>
        <begin position="7"/>
        <end position="59"/>
    </location>
</feature>
<name>A0A2T8KH26_9POAL</name>
<dbReference type="AlphaFoldDB" id="A0A2T8KH26"/>
<dbReference type="Proteomes" id="UP000243499">
    <property type="component" value="Chromosome 3"/>
</dbReference>
<gene>
    <name evidence="2" type="ORF">PAHAL_3G034400</name>
</gene>
<accession>A0A2T8KH26</accession>
<reference evidence="2" key="1">
    <citation type="submission" date="2018-04" db="EMBL/GenBank/DDBJ databases">
        <title>WGS assembly of Panicum hallii.</title>
        <authorList>
            <person name="Lovell J."/>
            <person name="Jenkins J."/>
            <person name="Lowry D."/>
            <person name="Mamidi S."/>
            <person name="Sreedasyam A."/>
            <person name="Weng X."/>
            <person name="Barry K."/>
            <person name="Bonette J."/>
            <person name="Campitelli B."/>
            <person name="Daum C."/>
            <person name="Gordon S."/>
            <person name="Gould B."/>
            <person name="Lipzen A."/>
            <person name="Macqueen A."/>
            <person name="Palacio-Mejia J."/>
            <person name="Plott C."/>
            <person name="Shakirov E."/>
            <person name="Shu S."/>
            <person name="Yoshinaga Y."/>
            <person name="Zane M."/>
            <person name="Rokhsar D."/>
            <person name="Grimwood J."/>
            <person name="Schmutz J."/>
            <person name="Juenger T."/>
        </authorList>
    </citation>
    <scope>NUCLEOTIDE SEQUENCE [LARGE SCALE GENOMIC DNA]</scope>
    <source>
        <strain evidence="2">FIL2</strain>
    </source>
</reference>
<dbReference type="GO" id="GO:0008270">
    <property type="term" value="F:zinc ion binding"/>
    <property type="evidence" value="ECO:0007669"/>
    <property type="project" value="InterPro"/>
</dbReference>
<dbReference type="Pfam" id="PF14432">
    <property type="entry name" value="DYW_deaminase"/>
    <property type="match status" value="1"/>
</dbReference>
<dbReference type="Gramene" id="PVH61432">
    <property type="protein sequence ID" value="PVH61432"/>
    <property type="gene ID" value="PAHAL_3G034400"/>
</dbReference>
<evidence type="ECO:0000259" key="1">
    <source>
        <dbReference type="Pfam" id="PF14432"/>
    </source>
</evidence>
<sequence length="60" mass="6812">MDEIISNLLISNKKIAIAFSILTTEPGETIRVTKKHRVCSDCHTTIKLVSKITKREIMLE</sequence>
<evidence type="ECO:0000313" key="2">
    <source>
        <dbReference type="EMBL" id="PVH61432.1"/>
    </source>
</evidence>
<dbReference type="EMBL" id="CM008048">
    <property type="protein sequence ID" value="PVH61432.1"/>
    <property type="molecule type" value="Genomic_DNA"/>
</dbReference>
<proteinExistence type="predicted"/>
<protein>
    <recommendedName>
        <fullName evidence="1">DYW domain-containing protein</fullName>
    </recommendedName>
</protein>